<dbReference type="InterPro" id="IPR036397">
    <property type="entry name" value="RNaseH_sf"/>
</dbReference>
<evidence type="ECO:0000313" key="4">
    <source>
        <dbReference type="Proteomes" id="UP000593575"/>
    </source>
</evidence>
<evidence type="ECO:0000259" key="1">
    <source>
        <dbReference type="Pfam" id="PF13456"/>
    </source>
</evidence>
<dbReference type="SUPFAM" id="SSF53098">
    <property type="entry name" value="Ribonuclease H-like"/>
    <property type="match status" value="1"/>
</dbReference>
<feature type="domain" description="RNase H type-1" evidence="1">
    <location>
        <begin position="140"/>
        <end position="261"/>
    </location>
</feature>
<evidence type="ECO:0000259" key="2">
    <source>
        <dbReference type="Pfam" id="PF13966"/>
    </source>
</evidence>
<accession>A0A7J9IYC2</accession>
<dbReference type="CDD" id="cd06222">
    <property type="entry name" value="RNase_H_like"/>
    <property type="match status" value="1"/>
</dbReference>
<dbReference type="Gene3D" id="3.30.420.10">
    <property type="entry name" value="Ribonuclease H-like superfamily/Ribonuclease H"/>
    <property type="match status" value="1"/>
</dbReference>
<evidence type="ECO:0008006" key="5">
    <source>
        <dbReference type="Google" id="ProtNLM"/>
    </source>
</evidence>
<reference evidence="3 4" key="1">
    <citation type="journal article" date="2019" name="Genome Biol. Evol.">
        <title>Insights into the evolution of the New World diploid cottons (Gossypium, subgenus Houzingenia) based on genome sequencing.</title>
        <authorList>
            <person name="Grover C.E."/>
            <person name="Arick M.A. 2nd"/>
            <person name="Thrash A."/>
            <person name="Conover J.L."/>
            <person name="Sanders W.S."/>
            <person name="Peterson D.G."/>
            <person name="Frelichowski J.E."/>
            <person name="Scheffler J.A."/>
            <person name="Scheffler B.E."/>
            <person name="Wendel J.F."/>
        </authorList>
    </citation>
    <scope>NUCLEOTIDE SEQUENCE [LARGE SCALE GENOMIC DNA]</scope>
    <source>
        <strain evidence="3">6</strain>
        <tissue evidence="3">Leaf</tissue>
    </source>
</reference>
<evidence type="ECO:0000313" key="3">
    <source>
        <dbReference type="EMBL" id="MBA0826185.1"/>
    </source>
</evidence>
<keyword evidence="4" id="KW-1185">Reference proteome</keyword>
<feature type="non-terminal residue" evidence="3">
    <location>
        <position position="1"/>
    </location>
</feature>
<gene>
    <name evidence="3" type="ORF">Goarm_011064</name>
</gene>
<sequence>KPFFTRLWNLQLSSKIKITTWRIFRNFIPSFSNLYKRRLRSDTCFPLYLAAVKTLEHIFCDCPSIVGIWVDLHITWPSELLEACLQDWLFYIIQVYPITISRKVVDTYLLELDVAQVKLLGHPIGAERWQPPDGCYLKINFDATFHSTFRTSCSRVVIRNSHWTVLALYMVVCKHIPSVFAVEAITCLRAVHLGMALDFPDVIVEGDSLMVLHKVQSSRFDLSILDTYIRDIKHWAGYFCRCDFWHFLRAGNTVADLLAKEGLKEGMGSYMCGVFPILHNGRWSVIISPICEAFNGKWRGGGEHFS</sequence>
<dbReference type="InterPro" id="IPR044730">
    <property type="entry name" value="RNase_H-like_dom_plant"/>
</dbReference>
<dbReference type="PANTHER" id="PTHR47074">
    <property type="entry name" value="BNAC02G40300D PROTEIN"/>
    <property type="match status" value="1"/>
</dbReference>
<dbReference type="Pfam" id="PF13966">
    <property type="entry name" value="zf-RVT"/>
    <property type="match status" value="1"/>
</dbReference>
<dbReference type="EMBL" id="JABFAE010000004">
    <property type="protein sequence ID" value="MBA0826185.1"/>
    <property type="molecule type" value="Genomic_DNA"/>
</dbReference>
<dbReference type="InterPro" id="IPR052929">
    <property type="entry name" value="RNase_H-like_EbsB-rel"/>
</dbReference>
<name>A0A7J9IYC2_9ROSI</name>
<dbReference type="InterPro" id="IPR002156">
    <property type="entry name" value="RNaseH_domain"/>
</dbReference>
<proteinExistence type="predicted"/>
<dbReference type="AlphaFoldDB" id="A0A7J9IYC2"/>
<feature type="domain" description="Reverse transcriptase zinc-binding" evidence="2">
    <location>
        <begin position="4"/>
        <end position="69"/>
    </location>
</feature>
<protein>
    <recommendedName>
        <fullName evidence="5">RNase H type-1 domain-containing protein</fullName>
    </recommendedName>
</protein>
<comment type="caution">
    <text evidence="3">The sequence shown here is derived from an EMBL/GenBank/DDBJ whole genome shotgun (WGS) entry which is preliminary data.</text>
</comment>
<dbReference type="GO" id="GO:0004523">
    <property type="term" value="F:RNA-DNA hybrid ribonuclease activity"/>
    <property type="evidence" value="ECO:0007669"/>
    <property type="project" value="InterPro"/>
</dbReference>
<organism evidence="3 4">
    <name type="scientific">Gossypium armourianum</name>
    <dbReference type="NCBI Taxonomy" id="34283"/>
    <lineage>
        <taxon>Eukaryota</taxon>
        <taxon>Viridiplantae</taxon>
        <taxon>Streptophyta</taxon>
        <taxon>Embryophyta</taxon>
        <taxon>Tracheophyta</taxon>
        <taxon>Spermatophyta</taxon>
        <taxon>Magnoliopsida</taxon>
        <taxon>eudicotyledons</taxon>
        <taxon>Gunneridae</taxon>
        <taxon>Pentapetalae</taxon>
        <taxon>rosids</taxon>
        <taxon>malvids</taxon>
        <taxon>Malvales</taxon>
        <taxon>Malvaceae</taxon>
        <taxon>Malvoideae</taxon>
        <taxon>Gossypium</taxon>
    </lineage>
</organism>
<dbReference type="PANTHER" id="PTHR47074:SF61">
    <property type="entry name" value="RNASE H TYPE-1 DOMAIN-CONTAINING PROTEIN"/>
    <property type="match status" value="1"/>
</dbReference>
<dbReference type="InterPro" id="IPR026960">
    <property type="entry name" value="RVT-Znf"/>
</dbReference>
<dbReference type="GO" id="GO:0003676">
    <property type="term" value="F:nucleic acid binding"/>
    <property type="evidence" value="ECO:0007669"/>
    <property type="project" value="InterPro"/>
</dbReference>
<dbReference type="Proteomes" id="UP000593575">
    <property type="component" value="Unassembled WGS sequence"/>
</dbReference>
<dbReference type="Pfam" id="PF13456">
    <property type="entry name" value="RVT_3"/>
    <property type="match status" value="1"/>
</dbReference>
<dbReference type="InterPro" id="IPR012337">
    <property type="entry name" value="RNaseH-like_sf"/>
</dbReference>